<name>A0A915KI41_ROMCU</name>
<keyword evidence="2" id="KW-1185">Reference proteome</keyword>
<dbReference type="GO" id="GO:0000149">
    <property type="term" value="F:SNARE binding"/>
    <property type="evidence" value="ECO:0007669"/>
    <property type="project" value="TreeGrafter"/>
</dbReference>
<sequence length="212" mass="24369">FPLFTKESDKIVFNYAVFLLNKNIAQLRYEFGLSTSDLRETLANIRSLLGCLAEAKIDYRFLRKPLRVQISPYYSGANISYSCSNTSLFSEPTSDPDYNLQSKFLSNYKNPTSEDLNFSSKYSNSCNNISKICTDLTTDATNTNNDFFKVEELPMDEKTCIENLRNLNIRSPNKHKFMENCRKLLKTCYLSSEKLNETCDFESSTNGLHSQH</sequence>
<protein>
    <submittedName>
        <fullName evidence="3">Uncharacterized protein</fullName>
    </submittedName>
</protein>
<evidence type="ECO:0000256" key="1">
    <source>
        <dbReference type="ARBA" id="ARBA00023054"/>
    </source>
</evidence>
<reference evidence="3" key="1">
    <citation type="submission" date="2022-11" db="UniProtKB">
        <authorList>
            <consortium name="WormBaseParasite"/>
        </authorList>
    </citation>
    <scope>IDENTIFICATION</scope>
</reference>
<dbReference type="PANTHER" id="PTHR15157:SF5">
    <property type="entry name" value="UV RADIATION RESISTANCE-ASSOCIATED GENE PROTEIN"/>
    <property type="match status" value="1"/>
</dbReference>
<accession>A0A915KI41</accession>
<dbReference type="WBParaSite" id="nRc.2.0.1.t38060-RA">
    <property type="protein sequence ID" value="nRc.2.0.1.t38060-RA"/>
    <property type="gene ID" value="nRc.2.0.1.g38060"/>
</dbReference>
<dbReference type="GO" id="GO:0005768">
    <property type="term" value="C:endosome"/>
    <property type="evidence" value="ECO:0007669"/>
    <property type="project" value="TreeGrafter"/>
</dbReference>
<keyword evidence="1" id="KW-0175">Coiled coil</keyword>
<dbReference type="AlphaFoldDB" id="A0A915KI41"/>
<evidence type="ECO:0000313" key="2">
    <source>
        <dbReference type="Proteomes" id="UP000887565"/>
    </source>
</evidence>
<proteinExistence type="predicted"/>
<dbReference type="Proteomes" id="UP000887565">
    <property type="component" value="Unplaced"/>
</dbReference>
<evidence type="ECO:0000313" key="3">
    <source>
        <dbReference type="WBParaSite" id="nRc.2.0.1.t38060-RA"/>
    </source>
</evidence>
<dbReference type="PANTHER" id="PTHR15157">
    <property type="entry name" value="UV RADIATION RESISTANCE-ASSOCIATED GENE PROTEIN"/>
    <property type="match status" value="1"/>
</dbReference>
<organism evidence="2 3">
    <name type="scientific">Romanomermis culicivorax</name>
    <name type="common">Nematode worm</name>
    <dbReference type="NCBI Taxonomy" id="13658"/>
    <lineage>
        <taxon>Eukaryota</taxon>
        <taxon>Metazoa</taxon>
        <taxon>Ecdysozoa</taxon>
        <taxon>Nematoda</taxon>
        <taxon>Enoplea</taxon>
        <taxon>Dorylaimia</taxon>
        <taxon>Mermithida</taxon>
        <taxon>Mermithoidea</taxon>
        <taxon>Mermithidae</taxon>
        <taxon>Romanomermis</taxon>
    </lineage>
</organism>
<dbReference type="GO" id="GO:0035493">
    <property type="term" value="P:SNARE complex assembly"/>
    <property type="evidence" value="ECO:0007669"/>
    <property type="project" value="TreeGrafter"/>
</dbReference>
<dbReference type="GO" id="GO:0000323">
    <property type="term" value="C:lytic vacuole"/>
    <property type="evidence" value="ECO:0007669"/>
    <property type="project" value="TreeGrafter"/>
</dbReference>